<evidence type="ECO:0000313" key="4">
    <source>
        <dbReference type="Proteomes" id="UP001281447"/>
    </source>
</evidence>
<feature type="transmembrane region" description="Helical" evidence="1">
    <location>
        <begin position="123"/>
        <end position="142"/>
    </location>
</feature>
<dbReference type="PIRSF" id="PIRSF026631">
    <property type="entry name" value="UCP026631"/>
    <property type="match status" value="1"/>
</dbReference>
<dbReference type="Pfam" id="PF03703">
    <property type="entry name" value="bPH_2"/>
    <property type="match status" value="3"/>
</dbReference>
<name>A0ABU5C7N9_9BACI</name>
<reference evidence="3 4" key="1">
    <citation type="submission" date="2023-10" db="EMBL/GenBank/DDBJ databases">
        <title>Virgibacillus halophilus 5B73C genome.</title>
        <authorList>
            <person name="Miliotis G."/>
            <person name="Sengupta P."/>
            <person name="Hameed A."/>
            <person name="Chuvochina M."/>
            <person name="Mcdonagh F."/>
            <person name="Simpson A.C."/>
            <person name="Singh N.K."/>
            <person name="Rekha P.D."/>
            <person name="Raman K."/>
            <person name="Hugenholtz P."/>
            <person name="Venkateswaran K."/>
        </authorList>
    </citation>
    <scope>NUCLEOTIDE SEQUENCE [LARGE SCALE GENOMIC DNA]</scope>
    <source>
        <strain evidence="3 4">5B73C</strain>
    </source>
</reference>
<dbReference type="InterPro" id="IPR005182">
    <property type="entry name" value="YdbS-like_PH"/>
</dbReference>
<dbReference type="PANTHER" id="PTHR34473">
    <property type="entry name" value="UPF0699 TRANSMEMBRANE PROTEIN YDBS"/>
    <property type="match status" value="1"/>
</dbReference>
<accession>A0ABU5C7N9</accession>
<feature type="domain" description="YdbS-like PH" evidence="2">
    <location>
        <begin position="337"/>
        <end position="413"/>
    </location>
</feature>
<protein>
    <submittedName>
        <fullName evidence="3">PH domain-containing protein</fullName>
    </submittedName>
</protein>
<dbReference type="Proteomes" id="UP001281447">
    <property type="component" value="Unassembled WGS sequence"/>
</dbReference>
<dbReference type="InterPro" id="IPR014529">
    <property type="entry name" value="UCP026631"/>
</dbReference>
<dbReference type="PANTHER" id="PTHR34473:SF2">
    <property type="entry name" value="UPF0699 TRANSMEMBRANE PROTEIN YDBT"/>
    <property type="match status" value="1"/>
</dbReference>
<comment type="caution">
    <text evidence="3">The sequence shown here is derived from an EMBL/GenBank/DDBJ whole genome shotgun (WGS) entry which is preliminary data.</text>
</comment>
<keyword evidence="1" id="KW-0472">Membrane</keyword>
<keyword evidence="1" id="KW-1133">Transmembrane helix</keyword>
<feature type="domain" description="YdbS-like PH" evidence="2">
    <location>
        <begin position="192"/>
        <end position="270"/>
    </location>
</feature>
<dbReference type="EMBL" id="JAWDIP010000003">
    <property type="protein sequence ID" value="MDY0395326.1"/>
    <property type="molecule type" value="Genomic_DNA"/>
</dbReference>
<feature type="domain" description="YdbS-like PH" evidence="2">
    <location>
        <begin position="18"/>
        <end position="83"/>
    </location>
</feature>
<organism evidence="3 4">
    <name type="scientific">Tigheibacillus halophilus</name>
    <dbReference type="NCBI Taxonomy" id="361280"/>
    <lineage>
        <taxon>Bacteria</taxon>
        <taxon>Bacillati</taxon>
        <taxon>Bacillota</taxon>
        <taxon>Bacilli</taxon>
        <taxon>Bacillales</taxon>
        <taxon>Bacillaceae</taxon>
        <taxon>Tigheibacillus</taxon>
    </lineage>
</organism>
<sequence length="427" mass="49466">MRGEKQLTACQRIPYTYNGGCSKKETSKVPITNIQNIQRKIPFYYKPFGVVFLALETNASGDHATVKLEAVGKSEAAQIERRISEPAAPQDLAERTDTPANKENMSRTVHYWPTKKDLRKASFLSFSFLALIPVLLTIFKQADEVFHVDEKAEGIWESISASYWWMALLIVVLIIAAVAFGMIKTHLTYGNYEIASDEAYIYIRKGVLNERSFSIRKSRVQAVRILQPPWKRIFQLLEVKLVIAGSDEDADDDKEINSLYPYLPSDKAMAIIQELLPQFTMPESSHRLPPKALKVRMLRLPWFWLVVTAAIFLFFKSFWYISPILFILQYAYRYFNYRNTRYSFDASMILVEQKGLWREQFMTSRKNLVEMEITQSLYQKIFGLVTVHTVNRAAPIHEETLHDVTQTVAKALMDWYEKRGEDIRLKA</sequence>
<keyword evidence="1" id="KW-0812">Transmembrane</keyword>
<proteinExistence type="predicted"/>
<keyword evidence="4" id="KW-1185">Reference proteome</keyword>
<evidence type="ECO:0000256" key="1">
    <source>
        <dbReference type="SAM" id="Phobius"/>
    </source>
</evidence>
<feature type="transmembrane region" description="Helical" evidence="1">
    <location>
        <begin position="302"/>
        <end position="332"/>
    </location>
</feature>
<feature type="transmembrane region" description="Helical" evidence="1">
    <location>
        <begin position="162"/>
        <end position="183"/>
    </location>
</feature>
<evidence type="ECO:0000259" key="2">
    <source>
        <dbReference type="Pfam" id="PF03703"/>
    </source>
</evidence>
<gene>
    <name evidence="3" type="ORF">RWE15_13935</name>
</gene>
<evidence type="ECO:0000313" key="3">
    <source>
        <dbReference type="EMBL" id="MDY0395326.1"/>
    </source>
</evidence>